<dbReference type="EC" id="2.3.1.-" evidence="4"/>
<evidence type="ECO:0000256" key="1">
    <source>
        <dbReference type="ARBA" id="ARBA00022679"/>
    </source>
</evidence>
<dbReference type="PROSITE" id="PS51186">
    <property type="entry name" value="GNAT"/>
    <property type="match status" value="1"/>
</dbReference>
<dbReference type="CDD" id="cd04301">
    <property type="entry name" value="NAT_SF"/>
    <property type="match status" value="1"/>
</dbReference>
<dbReference type="EMBL" id="JBHMBW010000104">
    <property type="protein sequence ID" value="MFB9631126.1"/>
    <property type="molecule type" value="Genomic_DNA"/>
</dbReference>
<dbReference type="InterPro" id="IPR016181">
    <property type="entry name" value="Acyl_CoA_acyltransferase"/>
</dbReference>
<proteinExistence type="predicted"/>
<dbReference type="Proteomes" id="UP001589532">
    <property type="component" value="Unassembled WGS sequence"/>
</dbReference>
<dbReference type="InterPro" id="IPR050832">
    <property type="entry name" value="Bact_Acetyltransf"/>
</dbReference>
<evidence type="ECO:0000259" key="3">
    <source>
        <dbReference type="PROSITE" id="PS51186"/>
    </source>
</evidence>
<keyword evidence="2 4" id="KW-0012">Acyltransferase</keyword>
<dbReference type="GO" id="GO:0016746">
    <property type="term" value="F:acyltransferase activity"/>
    <property type="evidence" value="ECO:0007669"/>
    <property type="project" value="UniProtKB-KW"/>
</dbReference>
<name>A0ABV5SHF6_9ACTN</name>
<protein>
    <submittedName>
        <fullName evidence="4">GNAT family N-acetyltransferase</fullName>
        <ecNumber evidence="4">2.3.1.-</ecNumber>
    </submittedName>
</protein>
<dbReference type="PANTHER" id="PTHR43877:SF2">
    <property type="entry name" value="AMINOALKYLPHOSPHONATE N-ACETYLTRANSFERASE-RELATED"/>
    <property type="match status" value="1"/>
</dbReference>
<dbReference type="InterPro" id="IPR000182">
    <property type="entry name" value="GNAT_dom"/>
</dbReference>
<dbReference type="RefSeq" id="WP_344999522.1">
    <property type="nucleotide sequence ID" value="NZ_BAAAXV010000009.1"/>
</dbReference>
<accession>A0ABV5SHF6</accession>
<dbReference type="PANTHER" id="PTHR43877">
    <property type="entry name" value="AMINOALKYLPHOSPHONATE N-ACETYLTRANSFERASE-RELATED-RELATED"/>
    <property type="match status" value="1"/>
</dbReference>
<organism evidence="4 5">
    <name type="scientific">Nonomuraea helvata</name>
    <dbReference type="NCBI Taxonomy" id="37484"/>
    <lineage>
        <taxon>Bacteria</taxon>
        <taxon>Bacillati</taxon>
        <taxon>Actinomycetota</taxon>
        <taxon>Actinomycetes</taxon>
        <taxon>Streptosporangiales</taxon>
        <taxon>Streptosporangiaceae</taxon>
        <taxon>Nonomuraea</taxon>
    </lineage>
</organism>
<reference evidence="4 5" key="1">
    <citation type="submission" date="2024-09" db="EMBL/GenBank/DDBJ databases">
        <authorList>
            <person name="Sun Q."/>
            <person name="Mori K."/>
        </authorList>
    </citation>
    <scope>NUCLEOTIDE SEQUENCE [LARGE SCALE GENOMIC DNA]</scope>
    <source>
        <strain evidence="4 5">JCM 3143</strain>
    </source>
</reference>
<evidence type="ECO:0000256" key="2">
    <source>
        <dbReference type="ARBA" id="ARBA00023315"/>
    </source>
</evidence>
<keyword evidence="1 4" id="KW-0808">Transferase</keyword>
<dbReference type="Gene3D" id="3.40.630.30">
    <property type="match status" value="1"/>
</dbReference>
<dbReference type="Pfam" id="PF00583">
    <property type="entry name" value="Acetyltransf_1"/>
    <property type="match status" value="1"/>
</dbReference>
<evidence type="ECO:0000313" key="5">
    <source>
        <dbReference type="Proteomes" id="UP001589532"/>
    </source>
</evidence>
<keyword evidence="5" id="KW-1185">Reference proteome</keyword>
<evidence type="ECO:0000313" key="4">
    <source>
        <dbReference type="EMBL" id="MFB9631126.1"/>
    </source>
</evidence>
<comment type="caution">
    <text evidence="4">The sequence shown here is derived from an EMBL/GenBank/DDBJ whole genome shotgun (WGS) entry which is preliminary data.</text>
</comment>
<sequence length="166" mass="18075">MSLVITVARVEDVTALIQSAASLFQEDGGQRDPFMDANWPTRNGLDYYLGMITSARSLALLARRDSTEGTVVGHLTGQMRAPNELRPNAVVAELVSMRVTEEQRGHGVGAKLVEHFFSWAKEQGANQATVSAYASNTDAVCFYQGRGFQPELIGLKIDLSSLDQQA</sequence>
<dbReference type="SUPFAM" id="SSF55729">
    <property type="entry name" value="Acyl-CoA N-acyltransferases (Nat)"/>
    <property type="match status" value="1"/>
</dbReference>
<feature type="domain" description="N-acetyltransferase" evidence="3">
    <location>
        <begin position="3"/>
        <end position="166"/>
    </location>
</feature>
<gene>
    <name evidence="4" type="ORF">ACFFSA_49380</name>
</gene>